<evidence type="ECO:0000313" key="5">
    <source>
        <dbReference type="EMBL" id="KAB2952954.1"/>
    </source>
</evidence>
<dbReference type="OrthoDB" id="9812105at2"/>
<name>A0A6I0F0V6_9FIRM</name>
<dbReference type="RefSeq" id="WP_151619613.1">
    <property type="nucleotide sequence ID" value="NZ_WBXO01000004.1"/>
</dbReference>
<evidence type="ECO:0000256" key="1">
    <source>
        <dbReference type="ARBA" id="ARBA00022630"/>
    </source>
</evidence>
<evidence type="ECO:0000256" key="3">
    <source>
        <dbReference type="ARBA" id="ARBA00023002"/>
    </source>
</evidence>
<evidence type="ECO:0000256" key="2">
    <source>
        <dbReference type="ARBA" id="ARBA00022643"/>
    </source>
</evidence>
<dbReference type="Pfam" id="PF00881">
    <property type="entry name" value="Nitroreductase"/>
    <property type="match status" value="2"/>
</dbReference>
<reference evidence="5 6" key="1">
    <citation type="submission" date="2019-10" db="EMBL/GenBank/DDBJ databases">
        <title>Whole-genome sequence of the extremophile Heliorestis acidaminivorans DSM 24790.</title>
        <authorList>
            <person name="Kyndt J.A."/>
            <person name="Meyer T.E."/>
        </authorList>
    </citation>
    <scope>NUCLEOTIDE SEQUENCE [LARGE SCALE GENOMIC DNA]</scope>
    <source>
        <strain evidence="5 6">DSM 24790</strain>
    </source>
</reference>
<proteinExistence type="predicted"/>
<keyword evidence="6" id="KW-1185">Reference proteome</keyword>
<dbReference type="InterPro" id="IPR050627">
    <property type="entry name" value="Nitroreductase/BluB"/>
</dbReference>
<dbReference type="Proteomes" id="UP000468766">
    <property type="component" value="Unassembled WGS sequence"/>
</dbReference>
<evidence type="ECO:0000259" key="4">
    <source>
        <dbReference type="Pfam" id="PF00881"/>
    </source>
</evidence>
<feature type="domain" description="Nitroreductase" evidence="4">
    <location>
        <begin position="62"/>
        <end position="145"/>
    </location>
</feature>
<dbReference type="CDD" id="cd02150">
    <property type="entry name" value="nitroreductase"/>
    <property type="match status" value="1"/>
</dbReference>
<comment type="caution">
    <text evidence="5">The sequence shown here is derived from an EMBL/GenBank/DDBJ whole genome shotgun (WGS) entry which is preliminary data.</text>
</comment>
<evidence type="ECO:0000313" key="6">
    <source>
        <dbReference type="Proteomes" id="UP000468766"/>
    </source>
</evidence>
<dbReference type="AlphaFoldDB" id="A0A6I0F0V6"/>
<keyword evidence="2" id="KW-0288">FMN</keyword>
<dbReference type="FunFam" id="3.40.109.10:FF:000012">
    <property type="entry name" value="Nitroreductase family protein"/>
    <property type="match status" value="1"/>
</dbReference>
<accession>A0A6I0F0V6</accession>
<keyword evidence="3" id="KW-0560">Oxidoreductase</keyword>
<keyword evidence="1" id="KW-0285">Flavoprotein</keyword>
<feature type="domain" description="Nitroreductase" evidence="4">
    <location>
        <begin position="5"/>
        <end position="55"/>
    </location>
</feature>
<dbReference type="InterPro" id="IPR029479">
    <property type="entry name" value="Nitroreductase"/>
</dbReference>
<dbReference type="Gene3D" id="3.40.109.10">
    <property type="entry name" value="NADH Oxidase"/>
    <property type="match status" value="1"/>
</dbReference>
<dbReference type="EMBL" id="WBXO01000004">
    <property type="protein sequence ID" value="KAB2952954.1"/>
    <property type="molecule type" value="Genomic_DNA"/>
</dbReference>
<dbReference type="PANTHER" id="PTHR23026">
    <property type="entry name" value="NADPH NITROREDUCTASE"/>
    <property type="match status" value="1"/>
</dbReference>
<dbReference type="GO" id="GO:0016491">
    <property type="term" value="F:oxidoreductase activity"/>
    <property type="evidence" value="ECO:0007669"/>
    <property type="project" value="UniProtKB-KW"/>
</dbReference>
<protein>
    <submittedName>
        <fullName evidence="5">Nitroreductase family protein</fullName>
    </submittedName>
</protein>
<gene>
    <name evidence="5" type="ORF">F9B85_06710</name>
</gene>
<dbReference type="SUPFAM" id="SSF55469">
    <property type="entry name" value="FMN-dependent nitroreductase-like"/>
    <property type="match status" value="1"/>
</dbReference>
<sequence length="166" mass="18721">MKSIFTRRSIRSYTDQPVDDATVQELLKAAMAAPSAGNQQPWHFIVVRDRQLLDQVPKIHPYAKMLIEAPVAILVCGDETLEKHKGYWVQDCSAATQNTLLAAEELGLGAVWLGIYPTEDRVLAFRKLFGLPEHVTPLSMIAIGHGAEKKPPADRFNPERVRYDRW</sequence>
<dbReference type="PANTHER" id="PTHR23026:SF90">
    <property type="entry name" value="IODOTYROSINE DEIODINASE 1"/>
    <property type="match status" value="1"/>
</dbReference>
<dbReference type="InterPro" id="IPR000415">
    <property type="entry name" value="Nitroreductase-like"/>
</dbReference>
<organism evidence="5 6">
    <name type="scientific">Heliorestis acidaminivorans</name>
    <dbReference type="NCBI Taxonomy" id="553427"/>
    <lineage>
        <taxon>Bacteria</taxon>
        <taxon>Bacillati</taxon>
        <taxon>Bacillota</taxon>
        <taxon>Clostridia</taxon>
        <taxon>Eubacteriales</taxon>
        <taxon>Heliobacteriaceae</taxon>
        <taxon>Heliorestis</taxon>
    </lineage>
</organism>